<evidence type="ECO:0000256" key="2">
    <source>
        <dbReference type="SAM" id="SignalP"/>
    </source>
</evidence>
<evidence type="ECO:0000259" key="3">
    <source>
        <dbReference type="Pfam" id="PF18075"/>
    </source>
</evidence>
<organism evidence="4 5">
    <name type="scientific">Streptosporangium minutum</name>
    <dbReference type="NCBI Taxonomy" id="569862"/>
    <lineage>
        <taxon>Bacteria</taxon>
        <taxon>Bacillati</taxon>
        <taxon>Actinomycetota</taxon>
        <taxon>Actinomycetes</taxon>
        <taxon>Streptosporangiales</taxon>
        <taxon>Streptosporangiaceae</taxon>
        <taxon>Streptosporangium</taxon>
    </lineage>
</organism>
<feature type="signal peptide" evidence="2">
    <location>
        <begin position="1"/>
        <end position="32"/>
    </location>
</feature>
<dbReference type="Gene3D" id="3.30.70.3040">
    <property type="match status" value="2"/>
</dbReference>
<dbReference type="Proteomes" id="UP000194761">
    <property type="component" value="Unassembled WGS sequence"/>
</dbReference>
<accession>A0A243RDA0</accession>
<comment type="caution">
    <text evidence="4">The sequence shown here is derived from an EMBL/GenBank/DDBJ whole genome shotgun (WGS) entry which is preliminary data.</text>
</comment>
<dbReference type="EMBL" id="NGFP01000164">
    <property type="protein sequence ID" value="OUC92700.1"/>
    <property type="molecule type" value="Genomic_DNA"/>
</dbReference>
<evidence type="ECO:0000313" key="5">
    <source>
        <dbReference type="Proteomes" id="UP000194761"/>
    </source>
</evidence>
<keyword evidence="2" id="KW-0732">Signal</keyword>
<evidence type="ECO:0000313" key="4">
    <source>
        <dbReference type="EMBL" id="OUC92700.1"/>
    </source>
</evidence>
<keyword evidence="5" id="KW-1185">Reference proteome</keyword>
<reference evidence="4 5" key="1">
    <citation type="submission" date="2017-05" db="EMBL/GenBank/DDBJ databases">
        <title>Biotechnological potential of actinobacteria isolated from South African environments.</title>
        <authorList>
            <person name="Le Roes-Hill M."/>
            <person name="Prins A."/>
            <person name="Durrell K.A."/>
        </authorList>
    </citation>
    <scope>NUCLEOTIDE SEQUENCE [LARGE SCALE GENOMIC DNA]</scope>
    <source>
        <strain evidence="4">M26</strain>
    </source>
</reference>
<proteinExistence type="predicted"/>
<gene>
    <name evidence="4" type="ORF">CA984_29060</name>
</gene>
<dbReference type="InterPro" id="IPR040690">
    <property type="entry name" value="FtsX_ECD"/>
</dbReference>
<dbReference type="AlphaFoldDB" id="A0A243RDA0"/>
<feature type="domain" description="FtsX extracellular" evidence="3">
    <location>
        <begin position="190"/>
        <end position="280"/>
    </location>
</feature>
<protein>
    <recommendedName>
        <fullName evidence="3">FtsX extracellular domain-containing protein</fullName>
    </recommendedName>
</protein>
<feature type="chain" id="PRO_5038683390" description="FtsX extracellular domain-containing protein" evidence="2">
    <location>
        <begin position="33"/>
        <end position="297"/>
    </location>
</feature>
<evidence type="ECO:0000256" key="1">
    <source>
        <dbReference type="SAM" id="MobiDB-lite"/>
    </source>
</evidence>
<name>A0A243RDA0_9ACTN</name>
<dbReference type="Pfam" id="PF18075">
    <property type="entry name" value="FtsX_ECD"/>
    <property type="match status" value="2"/>
</dbReference>
<feature type="region of interest" description="Disordered" evidence="1">
    <location>
        <begin position="37"/>
        <end position="57"/>
    </location>
</feature>
<sequence>MGDTVGATMPTVGRVLLAGVTTVAVAFGTAGAAGAAGAVDQQDRQDRQGVQVLPPPDDWPEGGTFTVFLCRDDDVWENCRGRATTAEQERVLETRLRAMPKVTEVEFESREEAWANFRKQNAGNKTLLSALQVEDMPESFRGRLRHWDDIVPFRSELGKAAGVSTVFSFGDFFWEDKADVTVTLCGHKKTVYACKGRGSATLEEKKAIEARLGTLEESQNLYFENRAHARRVFGHVWAVKSLGSGVPESRFPESYHAKLVDPGRAKTVIDAVKGMAGVYEAAMVGDGRSAPVTVGTR</sequence>
<feature type="domain" description="FtsX extracellular" evidence="3">
    <location>
        <begin position="66"/>
        <end position="166"/>
    </location>
</feature>